<gene>
    <name evidence="2" type="ORF">Rsub_12290</name>
</gene>
<dbReference type="SUPFAM" id="SSF51905">
    <property type="entry name" value="FAD/NAD(P)-binding domain"/>
    <property type="match status" value="1"/>
</dbReference>
<dbReference type="Proteomes" id="UP000247498">
    <property type="component" value="Unassembled WGS sequence"/>
</dbReference>
<proteinExistence type="inferred from homology"/>
<organism evidence="2 3">
    <name type="scientific">Raphidocelis subcapitata</name>
    <dbReference type="NCBI Taxonomy" id="307507"/>
    <lineage>
        <taxon>Eukaryota</taxon>
        <taxon>Viridiplantae</taxon>
        <taxon>Chlorophyta</taxon>
        <taxon>core chlorophytes</taxon>
        <taxon>Chlorophyceae</taxon>
        <taxon>CS clade</taxon>
        <taxon>Sphaeropleales</taxon>
        <taxon>Selenastraceae</taxon>
        <taxon>Raphidocelis</taxon>
    </lineage>
</organism>
<evidence type="ECO:0000256" key="1">
    <source>
        <dbReference type="ARBA" id="ARBA00006046"/>
    </source>
</evidence>
<dbReference type="Gene3D" id="3.50.50.60">
    <property type="entry name" value="FAD/NAD(P)-binding domain"/>
    <property type="match status" value="2"/>
</dbReference>
<dbReference type="AlphaFoldDB" id="A0A2V0PKF8"/>
<accession>A0A2V0PKF8</accession>
<evidence type="ECO:0000313" key="2">
    <source>
        <dbReference type="EMBL" id="GBF99512.1"/>
    </source>
</evidence>
<protein>
    <submittedName>
        <fullName evidence="2">Uncharacterized protein</fullName>
    </submittedName>
</protein>
<keyword evidence="3" id="KW-1185">Reference proteome</keyword>
<sequence>MRSALLGGSLLRRALAARGLRDGAGETAAAQGRTYSASGEPLRTDVAIVGAGHNALVAALLLARQGLRVDVFEAAPVVGGACRTEHPFQKVPGLGHSTGGRYLLFGSDRAAMRDQFVKFFSKEDWQANEAMQAEISAIRDDVAPSWLRPPLSLEETAEAFVRPALRGAFLELCRQPAAEYVAKFGFKSDLLKVMYAVTDGFSGLNGGWDTPGTGLNFLAHNMCRLPGSDGTWMVVEGGMGTVTQQLAAAAIAAGARIRTSAPVASIEAAGGAAAGVVLADGTRVAARAVVGGCDPFRLRELAGASAFPPAFNARLDGMRKDGTTMKVNLALKALPTFKCLPQPLGQHGTTTHLLPDESEVVDVITQGFRDVQEGRLPEFPTIEWYFHTTVDPSVQDPAGHHSSALFVQWVPFELAGTTWEAEEARYVDKLLAICDRFAPGTSDLVADTFTLTPPKIESYFGITRGHIHHVDNGFGFDQRFPYRTPMEGLYSASAGTHPAGSVIGAAGHNCAAEVVRDLGLKPHWATA</sequence>
<evidence type="ECO:0000313" key="3">
    <source>
        <dbReference type="Proteomes" id="UP000247498"/>
    </source>
</evidence>
<dbReference type="InParanoid" id="A0A2V0PKF8"/>
<reference evidence="2 3" key="1">
    <citation type="journal article" date="2018" name="Sci. Rep.">
        <title>Raphidocelis subcapitata (=Pseudokirchneriella subcapitata) provides an insight into genome evolution and environmental adaptations in the Sphaeropleales.</title>
        <authorList>
            <person name="Suzuki S."/>
            <person name="Yamaguchi H."/>
            <person name="Nakajima N."/>
            <person name="Kawachi M."/>
        </authorList>
    </citation>
    <scope>NUCLEOTIDE SEQUENCE [LARGE SCALE GENOMIC DNA]</scope>
    <source>
        <strain evidence="2 3">NIES-35</strain>
    </source>
</reference>
<dbReference type="PANTHER" id="PTHR10668:SF103">
    <property type="entry name" value="PYRIDINE NUCLEOTIDE-DISULFIDE OXIDOREDUCTASE DOMAIN-CONTAINING PROTEIN 2"/>
    <property type="match status" value="1"/>
</dbReference>
<dbReference type="Pfam" id="PF13450">
    <property type="entry name" value="NAD_binding_8"/>
    <property type="match status" value="1"/>
</dbReference>
<dbReference type="OrthoDB" id="7777654at2759"/>
<comment type="similarity">
    <text evidence="1">Belongs to the carotenoid/retinoid oxidoreductase family.</text>
</comment>
<dbReference type="FunCoup" id="A0A2V0PKF8">
    <property type="interactions" value="179"/>
</dbReference>
<name>A0A2V0PKF8_9CHLO</name>
<dbReference type="EMBL" id="BDRX01000160">
    <property type="protein sequence ID" value="GBF99512.1"/>
    <property type="molecule type" value="Genomic_DNA"/>
</dbReference>
<dbReference type="STRING" id="307507.A0A2V0PKF8"/>
<dbReference type="InterPro" id="IPR036188">
    <property type="entry name" value="FAD/NAD-bd_sf"/>
</dbReference>
<comment type="caution">
    <text evidence="2">The sequence shown here is derived from an EMBL/GenBank/DDBJ whole genome shotgun (WGS) entry which is preliminary data.</text>
</comment>
<dbReference type="PANTHER" id="PTHR10668">
    <property type="entry name" value="PHYTOENE DEHYDROGENASE"/>
    <property type="match status" value="1"/>
</dbReference>